<keyword evidence="2" id="KW-1185">Reference proteome</keyword>
<sequence>MENNRLLSMLPFLYQNSEYIKGIQNGFESERLVLEKEAIDFYNSLFVDSATWSLEFWESFLGVKSISNDINERRNVIKNKLKFRGITNFNAIKELCSQYGYGEIEINEKFDEGKFTIRFISKEGEPDNIKDLVTQINSIIPAHVGYDFNFTYMYWKEIKNQTWKNAKEYTWNSIRKSDEKLNKKIAIPGSKTIPGEIYPSQGVKR</sequence>
<reference evidence="1 2" key="1">
    <citation type="journal article" date="2023" name="Int. J. Syst. Evol. Microbiol.">
        <title>Terrisporobacter hibernicus sp. nov., isolated from bovine faeces in Northern Ireland.</title>
        <authorList>
            <person name="Mitchell M."/>
            <person name="Nguyen S.V."/>
            <person name="Connor M."/>
            <person name="Fairley D.J."/>
            <person name="Donoghue O."/>
            <person name="Marshall H."/>
            <person name="Koolman L."/>
            <person name="McMullan G."/>
            <person name="Schaffer K.E."/>
            <person name="McGrath J.W."/>
            <person name="Fanning S."/>
        </authorList>
    </citation>
    <scope>NUCLEOTIDE SEQUENCE [LARGE SCALE GENOMIC DNA]</scope>
    <source>
        <strain evidence="1 2">MCA3</strain>
    </source>
</reference>
<evidence type="ECO:0000313" key="2">
    <source>
        <dbReference type="Proteomes" id="UP001198983"/>
    </source>
</evidence>
<dbReference type="KEGG" id="tem:JW646_17300"/>
<dbReference type="AlphaFoldDB" id="A0AAX2ZI37"/>
<dbReference type="Proteomes" id="UP001198983">
    <property type="component" value="Chromosome"/>
</dbReference>
<dbReference type="RefSeq" id="WP_228415816.1">
    <property type="nucleotide sequence ID" value="NZ_CP081135.1"/>
</dbReference>
<proteinExistence type="predicted"/>
<organism evidence="1 2">
    <name type="scientific">Terrisporobacter hibernicus</name>
    <dbReference type="NCBI Taxonomy" id="2813371"/>
    <lineage>
        <taxon>Bacteria</taxon>
        <taxon>Bacillati</taxon>
        <taxon>Bacillota</taxon>
        <taxon>Clostridia</taxon>
        <taxon>Peptostreptococcales</taxon>
        <taxon>Peptostreptococcaceae</taxon>
        <taxon>Terrisporobacter</taxon>
    </lineage>
</organism>
<dbReference type="EMBL" id="CP081135">
    <property type="protein sequence ID" value="UEL47362.1"/>
    <property type="molecule type" value="Genomic_DNA"/>
</dbReference>
<protein>
    <submittedName>
        <fullName evidence="1">YmfQ family protein</fullName>
    </submittedName>
</protein>
<dbReference type="Pfam" id="PF10076">
    <property type="entry name" value="Phage_Mu_Gp48"/>
    <property type="match status" value="1"/>
</dbReference>
<name>A0AAX2ZI37_9FIRM</name>
<gene>
    <name evidence="1" type="ORF">JW646_17300</name>
</gene>
<accession>A0AAX2ZI37</accession>
<evidence type="ECO:0000313" key="1">
    <source>
        <dbReference type="EMBL" id="UEL47362.1"/>
    </source>
</evidence>
<dbReference type="InterPro" id="IPR018755">
    <property type="entry name" value="Phage_Mu_Gp48"/>
</dbReference>